<dbReference type="AlphaFoldDB" id="A0A856QU17"/>
<sequence>MAYSPAILLWTLAGCSQQVQPSTLAGANAIRGAEPEATGIEMCGTLKLPGHWPGTDLPLGGLSAAGWDNDEQVLYLVSDRGRLHATRPVFDDDTLIDLNMVDSALLLDGNGDPLRGKDVDAESLVVLHANDDIPGNSELLIGFEQDHRLQSFMPNGQPVGDPLRPQGAQGADANAAMEALTEIPGLGIIAGLESPPEGTDDKVTRLFTIDDQQQWHYPLTSAVGSALTDMAPIPTRTGEPPAALMLERAYAPPHPLVISLSKAELLTPPDIRVTRITSLSSSEGWRLDNMEGLAALPDSRFLMVSDDNFSILQRSLVTCFRLAGS</sequence>
<evidence type="ECO:0000259" key="1">
    <source>
        <dbReference type="Pfam" id="PF13449"/>
    </source>
</evidence>
<gene>
    <name evidence="2" type="ORF">E4T21_19060</name>
</gene>
<accession>A0A856QU17</accession>
<reference evidence="2" key="1">
    <citation type="submission" date="2021-02" db="EMBL/GenBank/DDBJ databases">
        <title>Strain Y2R2, a novel species of the genus Halomonas.</title>
        <authorList>
            <person name="Huang H."/>
        </authorList>
    </citation>
    <scope>NUCLEOTIDE SEQUENCE</scope>
    <source>
        <strain evidence="2">Y2R2</strain>
    </source>
</reference>
<dbReference type="KEGG" id="hbh:E4T21_19060"/>
<evidence type="ECO:0000313" key="2">
    <source>
        <dbReference type="EMBL" id="QEM83422.2"/>
    </source>
</evidence>
<organism evidence="2 3">
    <name type="scientific">Halomonas binhaiensis</name>
    <dbReference type="NCBI Taxonomy" id="2562282"/>
    <lineage>
        <taxon>Bacteria</taxon>
        <taxon>Pseudomonadati</taxon>
        <taxon>Pseudomonadota</taxon>
        <taxon>Gammaproteobacteria</taxon>
        <taxon>Oceanospirillales</taxon>
        <taxon>Halomonadaceae</taxon>
        <taxon>Halomonas</taxon>
    </lineage>
</organism>
<dbReference type="Proteomes" id="UP000324285">
    <property type="component" value="Chromosome"/>
</dbReference>
<feature type="domain" description="Phytase-like" evidence="1">
    <location>
        <begin position="58"/>
        <end position="309"/>
    </location>
</feature>
<name>A0A856QU17_9GAMM</name>
<proteinExistence type="predicted"/>
<keyword evidence="3" id="KW-1185">Reference proteome</keyword>
<evidence type="ECO:0000313" key="3">
    <source>
        <dbReference type="Proteomes" id="UP000324285"/>
    </source>
</evidence>
<dbReference type="InterPro" id="IPR027372">
    <property type="entry name" value="Phytase-like_dom"/>
</dbReference>
<dbReference type="Pfam" id="PF13449">
    <property type="entry name" value="Phytase-like"/>
    <property type="match status" value="1"/>
</dbReference>
<protein>
    <submittedName>
        <fullName evidence="2">Esterase-like activity of phytase family protein</fullName>
    </submittedName>
</protein>
<dbReference type="EMBL" id="CP038437">
    <property type="protein sequence ID" value="QEM83422.2"/>
    <property type="molecule type" value="Genomic_DNA"/>
</dbReference>
<dbReference type="RefSeq" id="WP_187775044.1">
    <property type="nucleotide sequence ID" value="NZ_CP038437.2"/>
</dbReference>